<proteinExistence type="predicted"/>
<sequence>MATSSNLQRTPKNNVEESPNGGFRTPTAQHVRSPVTIDLTTFNIVQPVQNCDDTALISEFRRREEEQLQKCISVIKTMKTAIGRQKNVSMDVKNGLKELEEAVDMISHCRNRWKKAQLQARERAQKAPAPTTETQATSATGNDNVEKKKTHPSENVWMKDRAGRRKQAQEEKKAAAKASDSKQQQKTVRPQGTGVGSGGSEGTPVLDYCGPPLHTRSAGEQLIMATSSNLQRTPKNNVEESPNGGFRTPTAQHVRSPVTIDLTTFNIVQPVQNCDDTALISEFRRREEEQLQKCISVIKTMKTAIGRQKNVSMDVKNGLKELEEAVDMISHCRNRWKKAELQARERAQKAPAPTTETQATSATGNDNVEKKKTHPSENVWMKDRAGRRKQAQEEKKAAAKASDSKQQQKTVSVYNDSDYQDSPARESDVEEIDEDDDKSSTEGFQEFINKIRLYNREGPHFIYGQSSEDHKKIKEPRRLIRKSGKYNVSRHEKTQIWDKYLRDFCNTLVHSRWRWTVIAASSSFILTWLLFAVIWMLVANANGDAELTNDRLKCIIGVQGFAGYFMLSLESQVSIGYGSRSLNDHCPEVVCTVFADHPWSCYWRGLTVNIVYIKMTKSQNKYSKLFSKHAVICRRDGDLSLMFRVRDEDSRHAIGTSITAYVLRKDKETGEPYLENIPLEPYGFLIWPLEIVHKITATSPLWDVSSYNLLSDKFEVIVTLQGTSPTTALCSRTRTSYTSSEILWGHKFKNCVKFVKNEGSYVVNHKNFNLSEEYSTHLCSAKRFAEVYSSLSPTPVSRNYRFKVNIMYNTNQRRGTLMSIETMEGGSKTDEQSTKSSQSRDDTDKIDQEKAKETVLEEIKNRIPLERPSTLSLPPTCTKSTSQNYNINMSKPEIITEHYPNYSEKDWEYLNYLENQLPDFWLKKRLRCRLLIIIIRIKLLPPENSDQIFKTYEYIVLLKTQMEAEI</sequence>
<gene>
    <name evidence="1" type="ORF">MML48_2g00017810</name>
</gene>
<keyword evidence="1" id="KW-0813">Transport</keyword>
<keyword evidence="2" id="KW-1185">Reference proteome</keyword>
<accession>A0ACB9TKJ3</accession>
<protein>
    <submittedName>
        <fullName evidence="1">Inward rectifier potassium channel</fullName>
    </submittedName>
</protein>
<evidence type="ECO:0000313" key="2">
    <source>
        <dbReference type="Proteomes" id="UP001056778"/>
    </source>
</evidence>
<evidence type="ECO:0000313" key="1">
    <source>
        <dbReference type="EMBL" id="KAI4467362.1"/>
    </source>
</evidence>
<reference evidence="1" key="1">
    <citation type="submission" date="2022-04" db="EMBL/GenBank/DDBJ databases">
        <title>Chromosome-scale genome assembly of Holotrichia oblita Faldermann.</title>
        <authorList>
            <person name="Rongchong L."/>
        </authorList>
    </citation>
    <scope>NUCLEOTIDE SEQUENCE</scope>
    <source>
        <strain evidence="1">81SQS9</strain>
    </source>
</reference>
<comment type="caution">
    <text evidence="1">The sequence shown here is derived from an EMBL/GenBank/DDBJ whole genome shotgun (WGS) entry which is preliminary data.</text>
</comment>
<keyword evidence="1" id="KW-0407">Ion channel</keyword>
<name>A0ACB9TKJ3_HOLOL</name>
<dbReference type="EMBL" id="CM043016">
    <property type="protein sequence ID" value="KAI4467362.1"/>
    <property type="molecule type" value="Genomic_DNA"/>
</dbReference>
<keyword evidence="1" id="KW-0406">Ion transport</keyword>
<dbReference type="Proteomes" id="UP001056778">
    <property type="component" value="Chromosome 2"/>
</dbReference>
<organism evidence="1 2">
    <name type="scientific">Holotrichia oblita</name>
    <name type="common">Chafer beetle</name>
    <dbReference type="NCBI Taxonomy" id="644536"/>
    <lineage>
        <taxon>Eukaryota</taxon>
        <taxon>Metazoa</taxon>
        <taxon>Ecdysozoa</taxon>
        <taxon>Arthropoda</taxon>
        <taxon>Hexapoda</taxon>
        <taxon>Insecta</taxon>
        <taxon>Pterygota</taxon>
        <taxon>Neoptera</taxon>
        <taxon>Endopterygota</taxon>
        <taxon>Coleoptera</taxon>
        <taxon>Polyphaga</taxon>
        <taxon>Scarabaeiformia</taxon>
        <taxon>Scarabaeidae</taxon>
        <taxon>Melolonthinae</taxon>
        <taxon>Holotrichia</taxon>
    </lineage>
</organism>